<name>A0ABY9UMR7_STRVL</name>
<keyword evidence="2" id="KW-1185">Reference proteome</keyword>
<geneLocation type="plasmid" evidence="1 2">
    <name>punmamed1</name>
</geneLocation>
<accession>A0ABY9UMR7</accession>
<dbReference type="Proteomes" id="UP001249394">
    <property type="component" value="Plasmid punmamed1"/>
</dbReference>
<sequence length="158" mass="17270">MATAALPSPALLVPTGDARPVEKAAVDGIVDGFQPETFLWIVFHRPDGGARVWYAWTTGGTDLGDRIDRLAVAVGLDSADWLHIGDRHCEHSTRGRIAIQAYPLRPILADVENGVRSPEDRREGLRRVVRKAAEMTGQTPCTLTPRWLGVGPTLLNQK</sequence>
<proteinExistence type="predicted"/>
<dbReference type="EMBL" id="CP134214">
    <property type="protein sequence ID" value="WND24130.1"/>
    <property type="molecule type" value="Genomic_DNA"/>
</dbReference>
<evidence type="ECO:0000313" key="1">
    <source>
        <dbReference type="EMBL" id="WND24130.1"/>
    </source>
</evidence>
<reference evidence="1 2" key="1">
    <citation type="submission" date="2023-09" db="EMBL/GenBank/DDBJ databases">
        <title>The genome sequence of Streptomyces anthocyanicus.</title>
        <authorList>
            <person name="Mo P."/>
        </authorList>
    </citation>
    <scope>NUCLEOTIDE SEQUENCE [LARGE SCALE GENOMIC DNA]</scope>
    <source>
        <strain evidence="1 2">JCM 4387</strain>
        <plasmid evidence="1 2">punmamed1</plasmid>
    </source>
</reference>
<gene>
    <name evidence="1" type="ORF">RI060_43195</name>
</gene>
<organism evidence="1 2">
    <name type="scientific">Streptomyces violaceus</name>
    <name type="common">Streptomyces venezuelae</name>
    <dbReference type="NCBI Taxonomy" id="1936"/>
    <lineage>
        <taxon>Bacteria</taxon>
        <taxon>Bacillati</taxon>
        <taxon>Actinomycetota</taxon>
        <taxon>Actinomycetes</taxon>
        <taxon>Kitasatosporales</taxon>
        <taxon>Streptomycetaceae</taxon>
        <taxon>Streptomyces</taxon>
    </lineage>
</organism>
<protein>
    <submittedName>
        <fullName evidence="1">Uncharacterized protein</fullName>
    </submittedName>
</protein>
<keyword evidence="1" id="KW-0614">Plasmid</keyword>
<evidence type="ECO:0000313" key="2">
    <source>
        <dbReference type="Proteomes" id="UP001249394"/>
    </source>
</evidence>